<evidence type="ECO:0000256" key="1">
    <source>
        <dbReference type="SAM" id="Coils"/>
    </source>
</evidence>
<reference evidence="2" key="2">
    <citation type="submission" date="2023-04" db="EMBL/GenBank/DDBJ databases">
        <authorList>
            <person name="Beletskiy A.V."/>
            <person name="Mardanov A.V."/>
            <person name="Ravin N.V."/>
        </authorList>
    </citation>
    <scope>NUCLEOTIDE SEQUENCE</scope>
    <source>
        <strain evidence="2">GKL-01</strain>
    </source>
</reference>
<dbReference type="EMBL" id="CP124755">
    <property type="protein sequence ID" value="WGZ89600.1"/>
    <property type="molecule type" value="Genomic_DNA"/>
</dbReference>
<protein>
    <recommendedName>
        <fullName evidence="3">AAA+ ATPase domain-containing protein</fullName>
    </recommendedName>
</protein>
<feature type="coiled-coil region" evidence="1">
    <location>
        <begin position="320"/>
        <end position="401"/>
    </location>
</feature>
<dbReference type="SUPFAM" id="SSF52540">
    <property type="entry name" value="P-loop containing nucleoside triphosphate hydrolases"/>
    <property type="match status" value="1"/>
</dbReference>
<proteinExistence type="predicted"/>
<dbReference type="Proteomes" id="UP001300672">
    <property type="component" value="Chromosome"/>
</dbReference>
<accession>A0AA95H2X1</accession>
<evidence type="ECO:0000313" key="2">
    <source>
        <dbReference type="EMBL" id="WGZ89600.1"/>
    </source>
</evidence>
<name>A0AA95H2X1_9GAMM</name>
<dbReference type="KEGG" id="tdu:QJT80_08765"/>
<sequence length="842" mass="97555">MENINREIIVYKLYPQNNSGRGYLRAVAESNGKQYIALNSENFCITGKVFVTSDYDKIDDNYRNGQLFKITISESQINNLELPSDKNCKYVSRGSKHIPLKPREFVELIAGDLPNPNEPIVDYERLPSTDYIYLYNKKECFGPFKWDFQEDCSKLLLKKIDTPLPGRSLNIGSIFSGILNQLTEHKLSCSLPEGHKFFFTDLTALHNNASLASIDFSSDIDLINLFSKIAKELHYNNVNKKIDFHYLESQIKKNSKFNQKTILEKFQKFKDIANQNYNFKDEILDGFEKFLKSPMGDRVIASYISTHKNEYLKEIKENHQREIEIDLKDKKNELLELQDKIETNKKELIELGKEIEDRNNLKYDTVILDNSKKYSDLETEIALAKLELKELNSEYNTLSNKHLKLKSYDQILKDLEDAQNKYKYEMSKQIEIKNETKKLSNLYRQDEENLRQKLFELKPFVEAINGNIASNRQNHSISVELQPNNKNINNSDSIINKLEELLKEKGRSLSHIEIINLTITIQQSFLCFLAGLPGGGKTTLVRLLADVAGIRSKRFLEIPVARGWSGQKDLIGYFNPISNKFQSSNTGMYDFLNALHQDSIIEGEKTLSYILLDEANLSPIEHYWSSFMGISDIKDTKDIRLGEDKLIVPDNLRFIATINYDNTTEFLSHRILDRAPVIILDNNELINPNELLEQSDKSSIDMPISYKIMNNFFGLTTEIPDFTQKEQRIITEIRNLLEDKDIELGKSLKISNRKEIAIRQYCSKARPLMRTYSDDDDLLAIDYAILQLILPQIRGNGKKFGTRLNKLSDILNKYELDRSSEWLDNIIKNGAHDLYTFDFFCW</sequence>
<gene>
    <name evidence="2" type="ORF">QJT80_08765</name>
</gene>
<dbReference type="InterPro" id="IPR027417">
    <property type="entry name" value="P-loop_NTPase"/>
</dbReference>
<organism evidence="2">
    <name type="scientific">Candidatus Thiocaldithrix dubininis</name>
    <dbReference type="NCBI Taxonomy" id="3080823"/>
    <lineage>
        <taxon>Bacteria</taxon>
        <taxon>Pseudomonadati</taxon>
        <taxon>Pseudomonadota</taxon>
        <taxon>Gammaproteobacteria</taxon>
        <taxon>Thiotrichales</taxon>
        <taxon>Thiotrichaceae</taxon>
        <taxon>Candidatus Thiocaldithrix</taxon>
    </lineage>
</organism>
<dbReference type="AlphaFoldDB" id="A0AA95H2X1"/>
<dbReference type="Gene3D" id="3.40.50.300">
    <property type="entry name" value="P-loop containing nucleotide triphosphate hydrolases"/>
    <property type="match status" value="1"/>
</dbReference>
<keyword evidence="1" id="KW-0175">Coiled coil</keyword>
<evidence type="ECO:0008006" key="3">
    <source>
        <dbReference type="Google" id="ProtNLM"/>
    </source>
</evidence>
<reference evidence="2" key="1">
    <citation type="journal article" date="2023" name="Int. J. Mol. Sci.">
        <title>Metagenomics Revealed a New Genus 'Candidatus Thiocaldithrix dubininis' gen. nov., sp. nov. and a New Species 'Candidatus Thiothrix putei' sp. nov. in the Family Thiotrichaceae, Some Members of Which Have Traits of Both Na+- and H+-Motive Energetics.</title>
        <authorList>
            <person name="Ravin N.V."/>
            <person name="Muntyan M.S."/>
            <person name="Smolyakov D.D."/>
            <person name="Rudenko T.S."/>
            <person name="Beletsky A.V."/>
            <person name="Mardanov A.V."/>
            <person name="Grabovich M.Y."/>
        </authorList>
    </citation>
    <scope>NUCLEOTIDE SEQUENCE</scope>
    <source>
        <strain evidence="2">GKL-01</strain>
    </source>
</reference>